<reference evidence="2 3" key="1">
    <citation type="submission" date="2020-04" db="EMBL/GenBank/DDBJ databases">
        <title>Plant Genome Project.</title>
        <authorList>
            <person name="Zhang R.-G."/>
        </authorList>
    </citation>
    <scope>NUCLEOTIDE SEQUENCE [LARGE SCALE GENOMIC DNA]</scope>
    <source>
        <strain evidence="2">YNK0</strain>
        <tissue evidence="2">Leaf</tissue>
    </source>
</reference>
<dbReference type="AlphaFoldDB" id="A0A834YRW1"/>
<dbReference type="EMBL" id="JABCRI010000016">
    <property type="protein sequence ID" value="KAF8392055.1"/>
    <property type="molecule type" value="Genomic_DNA"/>
</dbReference>
<dbReference type="OMA" id="KGWKIIK"/>
<feature type="region of interest" description="Disordered" evidence="1">
    <location>
        <begin position="181"/>
        <end position="206"/>
    </location>
</feature>
<comment type="caution">
    <text evidence="2">The sequence shown here is derived from an EMBL/GenBank/DDBJ whole genome shotgun (WGS) entry which is preliminary data.</text>
</comment>
<dbReference type="OrthoDB" id="1921166at2759"/>
<feature type="region of interest" description="Disordered" evidence="1">
    <location>
        <begin position="1"/>
        <end position="54"/>
    </location>
</feature>
<protein>
    <submittedName>
        <fullName evidence="2">Uncharacterized protein</fullName>
    </submittedName>
</protein>
<evidence type="ECO:0000313" key="3">
    <source>
        <dbReference type="Proteomes" id="UP000655225"/>
    </source>
</evidence>
<dbReference type="PANTHER" id="PTHR31197">
    <property type="entry name" value="OS01G0612600 PROTEIN"/>
    <property type="match status" value="1"/>
</dbReference>
<proteinExistence type="predicted"/>
<dbReference type="PANTHER" id="PTHR31197:SF2">
    <property type="entry name" value="C2H2-TYPE DOMAIN-CONTAINING PROTEIN"/>
    <property type="match status" value="1"/>
</dbReference>
<feature type="region of interest" description="Disordered" evidence="1">
    <location>
        <begin position="236"/>
        <end position="257"/>
    </location>
</feature>
<name>A0A834YRW1_TETSI</name>
<gene>
    <name evidence="2" type="ORF">HHK36_022395</name>
</gene>
<dbReference type="InterPro" id="IPR012866">
    <property type="entry name" value="DUF1644"/>
</dbReference>
<feature type="region of interest" description="Disordered" evidence="1">
    <location>
        <begin position="472"/>
        <end position="497"/>
    </location>
</feature>
<dbReference type="Pfam" id="PF07800">
    <property type="entry name" value="DUF1644"/>
    <property type="match status" value="1"/>
</dbReference>
<evidence type="ECO:0000313" key="2">
    <source>
        <dbReference type="EMBL" id="KAF8392055.1"/>
    </source>
</evidence>
<dbReference type="Proteomes" id="UP000655225">
    <property type="component" value="Unassembled WGS sequence"/>
</dbReference>
<accession>A0A834YRW1</accession>
<sequence>MVSSWGSVIQKGDDDYEQEVTTSNSSSTPPLTPNVRRRAELHGPPSISPSPGRDATSYGFIKGWEEKDIVQFEWRTSIYGRGAIQTPPTIQDPAFLIRLMFRITNCSAPKMADMKKSTSSNTDIHALHKEWDEASCAICMDHPHNAVLLLCSSHDKGCRSYICDTSYRHSNCLDRFKKLRVDPRNSPSQSSSSFVRNPDSLELGHGPFRSHTSELYLGSRMRNDLVEAHDSYILNESSNGPSARLPEGLGENSNQDPDRYLEIQGGPGPFREMVSFEEFGAGNLPEPSLSLKCPLCRGTVGGWKIVKEARQYLDLKQRSCSRESCSFAGNYRELRRHARRVHPTTRPADVDPSRQRAWRHLEHQREYGDIVSAIRSAMPGAIVLGDYVINNGDGLSGELESASSEGGGPGPWWTTFFLFQMISPIRPAAEPRVQSRAWTRHRRSSGTFSGRRNLWGENLLGLQDDYEDWDLSSEADEDVSPIPRRRRRVTRSRPDED</sequence>
<keyword evidence="3" id="KW-1185">Reference proteome</keyword>
<organism evidence="2 3">
    <name type="scientific">Tetracentron sinense</name>
    <name type="common">Spur-leaf</name>
    <dbReference type="NCBI Taxonomy" id="13715"/>
    <lineage>
        <taxon>Eukaryota</taxon>
        <taxon>Viridiplantae</taxon>
        <taxon>Streptophyta</taxon>
        <taxon>Embryophyta</taxon>
        <taxon>Tracheophyta</taxon>
        <taxon>Spermatophyta</taxon>
        <taxon>Magnoliopsida</taxon>
        <taxon>Trochodendrales</taxon>
        <taxon>Trochodendraceae</taxon>
        <taxon>Tetracentron</taxon>
    </lineage>
</organism>
<evidence type="ECO:0000256" key="1">
    <source>
        <dbReference type="SAM" id="MobiDB-lite"/>
    </source>
</evidence>